<keyword evidence="1" id="KW-0472">Membrane</keyword>
<protein>
    <submittedName>
        <fullName evidence="2">Uncharacterized protein</fullName>
    </submittedName>
</protein>
<feature type="transmembrane region" description="Helical" evidence="1">
    <location>
        <begin position="37"/>
        <end position="54"/>
    </location>
</feature>
<feature type="transmembrane region" description="Helical" evidence="1">
    <location>
        <begin position="291"/>
        <end position="310"/>
    </location>
</feature>
<dbReference type="STRING" id="926556.Echvi_2608"/>
<dbReference type="HOGENOM" id="CLU_061112_0_0_10"/>
<keyword evidence="1" id="KW-1133">Transmembrane helix</keyword>
<feature type="transmembrane region" description="Helical" evidence="1">
    <location>
        <begin position="177"/>
        <end position="202"/>
    </location>
</feature>
<dbReference type="eggNOG" id="ENOG502Z85R">
    <property type="taxonomic scope" value="Bacteria"/>
</dbReference>
<proteinExistence type="predicted"/>
<organism evidence="2 3">
    <name type="scientific">Echinicola vietnamensis (strain DSM 17526 / LMG 23754 / KMM 6221)</name>
    <dbReference type="NCBI Taxonomy" id="926556"/>
    <lineage>
        <taxon>Bacteria</taxon>
        <taxon>Pseudomonadati</taxon>
        <taxon>Bacteroidota</taxon>
        <taxon>Cytophagia</taxon>
        <taxon>Cytophagales</taxon>
        <taxon>Cyclobacteriaceae</taxon>
        <taxon>Echinicola</taxon>
    </lineage>
</organism>
<accession>L0G1W2</accession>
<reference evidence="3" key="1">
    <citation type="submission" date="2012-02" db="EMBL/GenBank/DDBJ databases">
        <title>The complete genome of Echinicola vietnamensis DSM 17526.</title>
        <authorList>
            <person name="Lucas S."/>
            <person name="Copeland A."/>
            <person name="Lapidus A."/>
            <person name="Glavina del Rio T."/>
            <person name="Dalin E."/>
            <person name="Tice H."/>
            <person name="Bruce D."/>
            <person name="Goodwin L."/>
            <person name="Pitluck S."/>
            <person name="Peters L."/>
            <person name="Ovchinnikova G."/>
            <person name="Teshima H."/>
            <person name="Kyrpides N."/>
            <person name="Mavromatis K."/>
            <person name="Ivanova N."/>
            <person name="Brettin T."/>
            <person name="Detter J.C."/>
            <person name="Han C."/>
            <person name="Larimer F."/>
            <person name="Land M."/>
            <person name="Hauser L."/>
            <person name="Markowitz V."/>
            <person name="Cheng J.-F."/>
            <person name="Hugenholtz P."/>
            <person name="Woyke T."/>
            <person name="Wu D."/>
            <person name="Brambilla E."/>
            <person name="Klenk H.-P."/>
            <person name="Eisen J.A."/>
        </authorList>
    </citation>
    <scope>NUCLEOTIDE SEQUENCE [LARGE SCALE GENOMIC DNA]</scope>
    <source>
        <strain evidence="3">DSM 17526 / LMG 23754 / KMM 6221</strain>
    </source>
</reference>
<keyword evidence="3" id="KW-1185">Reference proteome</keyword>
<dbReference type="Proteomes" id="UP000010796">
    <property type="component" value="Chromosome"/>
</dbReference>
<evidence type="ECO:0000313" key="3">
    <source>
        <dbReference type="Proteomes" id="UP000010796"/>
    </source>
</evidence>
<feature type="transmembrane region" description="Helical" evidence="1">
    <location>
        <begin position="147"/>
        <end position="171"/>
    </location>
</feature>
<sequence length="412" mass="48177">MIGGLLLIGVLYALSQSILLRLKQTYRRLSIRTMTNLYWYHMLFALIYYTYAVFRNSDSHAYFNDASTAESWWKLFSHGTHFIEWLAVPFVQYLHFSYEMMMVLFAWSGYMGFVFFYLFFKENLRLNIKFKGYDVVNLLMFLPNMHFWTASLGKGSMIFCGIGLLVFGLSFPAKRKFYIALGGLLTYFVRPHIFFAIMIGMGMSFMIGKEKMPLYQKLLIAIAGIGISVFIYDELLVFLRLDEDNVLESFMNNTAFIGGQLQHAGSAVDMQSYSLPVKLFTFWFRPLFFDAPNLLGIFVSLENLFYLVYFTKLFQKGFWKFMKQASAMVKMSAVVFLSISFSMTFIMSNLGIIIRQKSMIMYFMFFVIVAFLDWKQTQALKKRARWVYRKQAREALMAQKRKAGPSNTYYAT</sequence>
<dbReference type="RefSeq" id="WP_015266403.1">
    <property type="nucleotide sequence ID" value="NC_019904.1"/>
</dbReference>
<evidence type="ECO:0000256" key="1">
    <source>
        <dbReference type="SAM" id="Phobius"/>
    </source>
</evidence>
<dbReference type="KEGG" id="evi:Echvi_2608"/>
<dbReference type="AlphaFoldDB" id="L0G1W2"/>
<feature type="transmembrane region" description="Helical" evidence="1">
    <location>
        <begin position="359"/>
        <end position="375"/>
    </location>
</feature>
<feature type="transmembrane region" description="Helical" evidence="1">
    <location>
        <begin position="331"/>
        <end position="353"/>
    </location>
</feature>
<feature type="transmembrane region" description="Helical" evidence="1">
    <location>
        <begin position="214"/>
        <end position="232"/>
    </location>
</feature>
<dbReference type="EMBL" id="CP003346">
    <property type="protein sequence ID" value="AGA78850.1"/>
    <property type="molecule type" value="Genomic_DNA"/>
</dbReference>
<feature type="transmembrane region" description="Helical" evidence="1">
    <location>
        <begin position="100"/>
        <end position="120"/>
    </location>
</feature>
<name>L0G1W2_ECHVK</name>
<keyword evidence="1" id="KW-0812">Transmembrane</keyword>
<gene>
    <name evidence="2" type="ordered locus">Echvi_2608</name>
</gene>
<dbReference type="PATRIC" id="fig|926556.3.peg.2751"/>
<evidence type="ECO:0000313" key="2">
    <source>
        <dbReference type="EMBL" id="AGA78850.1"/>
    </source>
</evidence>